<dbReference type="PANTHER" id="PTHR45125:SF3">
    <property type="entry name" value="NO-APICAL-MERISTEM-ASSOCIATED CARBOXY-TERMINAL DOMAIN PROTEIN"/>
    <property type="match status" value="1"/>
</dbReference>
<dbReference type="STRING" id="200324.A0A2N5U9B6"/>
<evidence type="ECO:0000313" key="4">
    <source>
        <dbReference type="Proteomes" id="UP000235388"/>
    </source>
</evidence>
<dbReference type="PANTHER" id="PTHR45125">
    <property type="entry name" value="F21J9.4-RELATED"/>
    <property type="match status" value="1"/>
</dbReference>
<feature type="region of interest" description="Disordered" evidence="1">
    <location>
        <begin position="310"/>
        <end position="336"/>
    </location>
</feature>
<feature type="region of interest" description="Disordered" evidence="1">
    <location>
        <begin position="1"/>
        <end position="114"/>
    </location>
</feature>
<name>A0A2N5U9B6_9BASI</name>
<feature type="compositionally biased region" description="Polar residues" evidence="1">
    <location>
        <begin position="314"/>
        <end position="327"/>
    </location>
</feature>
<evidence type="ECO:0000259" key="2">
    <source>
        <dbReference type="Pfam" id="PF14303"/>
    </source>
</evidence>
<organism evidence="3 4">
    <name type="scientific">Puccinia coronata f. sp. avenae</name>
    <dbReference type="NCBI Taxonomy" id="200324"/>
    <lineage>
        <taxon>Eukaryota</taxon>
        <taxon>Fungi</taxon>
        <taxon>Dikarya</taxon>
        <taxon>Basidiomycota</taxon>
        <taxon>Pucciniomycotina</taxon>
        <taxon>Pucciniomycetes</taxon>
        <taxon>Pucciniales</taxon>
        <taxon>Pucciniaceae</taxon>
        <taxon>Puccinia</taxon>
    </lineage>
</organism>
<dbReference type="EMBL" id="PGCJ01000279">
    <property type="protein sequence ID" value="PLW34330.1"/>
    <property type="molecule type" value="Genomic_DNA"/>
</dbReference>
<protein>
    <recommendedName>
        <fullName evidence="2">No apical meristem-associated C-terminal domain-containing protein</fullName>
    </recommendedName>
</protein>
<feature type="compositionally biased region" description="Basic residues" evidence="1">
    <location>
        <begin position="129"/>
        <end position="144"/>
    </location>
</feature>
<feature type="compositionally biased region" description="Polar residues" evidence="1">
    <location>
        <begin position="47"/>
        <end position="56"/>
    </location>
</feature>
<dbReference type="Proteomes" id="UP000235388">
    <property type="component" value="Unassembled WGS sequence"/>
</dbReference>
<gene>
    <name evidence="3" type="ORF">PCANC_25504</name>
</gene>
<dbReference type="Pfam" id="PF14303">
    <property type="entry name" value="NAM-associated"/>
    <property type="match status" value="1"/>
</dbReference>
<feature type="region of interest" description="Disordered" evidence="1">
    <location>
        <begin position="128"/>
        <end position="163"/>
    </location>
</feature>
<sequence length="336" mass="37457">MPCGCTSATSLPPSSLPKNTSTLHSLISIPPPKLPTTKSSPHHNIKMPSTKQINSSPTPTQEKKTKKTNAWSIDNDDEKQLQPSKKTKKAPGTSKKSSELESGNNLDSDTSKNDIKEAKETIDFDGKSTKKSIKTKKAPTKKKKNDSEIELDGGEHNNPPTTCHPNFNEDKDVQICCSWLEVTDNPLNSTNQTSTTFWARVCEHYLIRIPMYQHPISSIKTCWQVLQRYINKFHGCLKQVKQANQSGLTQKDQLNRALELCAALEGRLFNNLCCYNILNEAEKWNSYFSDLELKRSMLPSSSIELSSKISHSEAPSNITVVQSTKPGETSRPIGNK</sequence>
<dbReference type="OrthoDB" id="2507429at2759"/>
<dbReference type="AlphaFoldDB" id="A0A2N5U9B6"/>
<dbReference type="InterPro" id="IPR029466">
    <property type="entry name" value="NAM-associated_C"/>
</dbReference>
<keyword evidence="4" id="KW-1185">Reference proteome</keyword>
<accession>A0A2N5U9B6</accession>
<feature type="domain" description="No apical meristem-associated C-terminal" evidence="2">
    <location>
        <begin position="269"/>
        <end position="336"/>
    </location>
</feature>
<comment type="caution">
    <text evidence="3">The sequence shown here is derived from an EMBL/GenBank/DDBJ whole genome shotgun (WGS) entry which is preliminary data.</text>
</comment>
<reference evidence="3 4" key="1">
    <citation type="submission" date="2017-11" db="EMBL/GenBank/DDBJ databases">
        <title>De novo assembly and phasing of dikaryotic genomes from two isolates of Puccinia coronata f. sp. avenae, the causal agent of oat crown rust.</title>
        <authorList>
            <person name="Miller M.E."/>
            <person name="Zhang Y."/>
            <person name="Omidvar V."/>
            <person name="Sperschneider J."/>
            <person name="Schwessinger B."/>
            <person name="Raley C."/>
            <person name="Palmer J.M."/>
            <person name="Garnica D."/>
            <person name="Upadhyaya N."/>
            <person name="Rathjen J."/>
            <person name="Taylor J.M."/>
            <person name="Park R.F."/>
            <person name="Dodds P.N."/>
            <person name="Hirsch C.D."/>
            <person name="Kianian S.F."/>
            <person name="Figueroa M."/>
        </authorList>
    </citation>
    <scope>NUCLEOTIDE SEQUENCE [LARGE SCALE GENOMIC DNA]</scope>
    <source>
        <strain evidence="3">12NC29</strain>
    </source>
</reference>
<proteinExistence type="predicted"/>
<evidence type="ECO:0000256" key="1">
    <source>
        <dbReference type="SAM" id="MobiDB-lite"/>
    </source>
</evidence>
<evidence type="ECO:0000313" key="3">
    <source>
        <dbReference type="EMBL" id="PLW34330.1"/>
    </source>
</evidence>